<dbReference type="SUPFAM" id="SSF52540">
    <property type="entry name" value="P-loop containing nucleoside triphosphate hydrolases"/>
    <property type="match status" value="1"/>
</dbReference>
<dbReference type="InterPro" id="IPR003439">
    <property type="entry name" value="ABC_transporter-like_ATP-bd"/>
</dbReference>
<organism evidence="4 5">
    <name type="scientific">Alcanivorax sediminis</name>
    <dbReference type="NCBI Taxonomy" id="2663008"/>
    <lineage>
        <taxon>Bacteria</taxon>
        <taxon>Pseudomonadati</taxon>
        <taxon>Pseudomonadota</taxon>
        <taxon>Gammaproteobacteria</taxon>
        <taxon>Oceanospirillales</taxon>
        <taxon>Alcanivoracaceae</taxon>
        <taxon>Alcanivorax</taxon>
    </lineage>
</organism>
<name>A0A6N7LSW5_9GAMM</name>
<proteinExistence type="predicted"/>
<dbReference type="PANTHER" id="PTHR24220">
    <property type="entry name" value="IMPORT ATP-BINDING PROTEIN"/>
    <property type="match status" value="1"/>
</dbReference>
<evidence type="ECO:0000259" key="3">
    <source>
        <dbReference type="PROSITE" id="PS50893"/>
    </source>
</evidence>
<keyword evidence="2 4" id="KW-0067">ATP-binding</keyword>
<dbReference type="Gene3D" id="3.40.50.300">
    <property type="entry name" value="P-loop containing nucleotide triphosphate hydrolases"/>
    <property type="match status" value="1"/>
</dbReference>
<reference evidence="4 5" key="1">
    <citation type="submission" date="2019-10" db="EMBL/GenBank/DDBJ databases">
        <title>Alcanivorax sp.PA15-N-34 draft genome sequence.</title>
        <authorList>
            <person name="Liao X."/>
            <person name="Shao Z."/>
        </authorList>
    </citation>
    <scope>NUCLEOTIDE SEQUENCE [LARGE SCALE GENOMIC DNA]</scope>
    <source>
        <strain evidence="4 5">PA15-N-34</strain>
    </source>
</reference>
<dbReference type="InterPro" id="IPR017871">
    <property type="entry name" value="ABC_transporter-like_CS"/>
</dbReference>
<dbReference type="GO" id="GO:0022857">
    <property type="term" value="F:transmembrane transporter activity"/>
    <property type="evidence" value="ECO:0007669"/>
    <property type="project" value="TreeGrafter"/>
</dbReference>
<dbReference type="EMBL" id="WIRE01000001">
    <property type="protein sequence ID" value="MQX53497.1"/>
    <property type="molecule type" value="Genomic_DNA"/>
</dbReference>
<keyword evidence="5" id="KW-1185">Reference proteome</keyword>
<accession>A0A6N7LSW5</accession>
<evidence type="ECO:0000313" key="4">
    <source>
        <dbReference type="EMBL" id="MQX53497.1"/>
    </source>
</evidence>
<evidence type="ECO:0000256" key="2">
    <source>
        <dbReference type="ARBA" id="ARBA00022840"/>
    </source>
</evidence>
<dbReference type="PROSITE" id="PS50893">
    <property type="entry name" value="ABC_TRANSPORTER_2"/>
    <property type="match status" value="1"/>
</dbReference>
<keyword evidence="1" id="KW-0547">Nucleotide-binding</keyword>
<dbReference type="InterPro" id="IPR015854">
    <property type="entry name" value="ABC_transpr_LolD-like"/>
</dbReference>
<dbReference type="GO" id="GO:0016887">
    <property type="term" value="F:ATP hydrolysis activity"/>
    <property type="evidence" value="ECO:0007669"/>
    <property type="project" value="InterPro"/>
</dbReference>
<dbReference type="Proteomes" id="UP000469421">
    <property type="component" value="Unassembled WGS sequence"/>
</dbReference>
<dbReference type="InterPro" id="IPR027417">
    <property type="entry name" value="P-loop_NTPase"/>
</dbReference>
<dbReference type="SMART" id="SM00382">
    <property type="entry name" value="AAA"/>
    <property type="match status" value="1"/>
</dbReference>
<comment type="caution">
    <text evidence="4">The sequence shown here is derived from an EMBL/GenBank/DDBJ whole genome shotgun (WGS) entry which is preliminary data.</text>
</comment>
<dbReference type="AlphaFoldDB" id="A0A6N7LSW5"/>
<evidence type="ECO:0000256" key="1">
    <source>
        <dbReference type="ARBA" id="ARBA00022741"/>
    </source>
</evidence>
<dbReference type="Pfam" id="PF00005">
    <property type="entry name" value="ABC_tran"/>
    <property type="match status" value="1"/>
</dbReference>
<dbReference type="GO" id="GO:0005524">
    <property type="term" value="F:ATP binding"/>
    <property type="evidence" value="ECO:0007669"/>
    <property type="project" value="UniProtKB-KW"/>
</dbReference>
<sequence length="215" mass="23375">MFQFEQARLGHPGQAVFENLTLHIARGEQVALLGPSGSGKSTLLAALREQQADSVAWCPQSADLVPMLSVFHNIYMGALDRQHSLTNLRNLIWPTRAQKHAIGELADSLGLTDKLFTSVDRLSGGQAQRVALGRAIYSQRQVLLADEPVSSVDEHHGLTLLQQLLGRHDTAVVALHDRSLALQCCSRVIGLRDGIIALDAPCQSLTLADLDALYQ</sequence>
<dbReference type="RefSeq" id="WP_328594475.1">
    <property type="nucleotide sequence ID" value="NZ_WIRE01000001.1"/>
</dbReference>
<dbReference type="PROSITE" id="PS00211">
    <property type="entry name" value="ABC_TRANSPORTER_1"/>
    <property type="match status" value="1"/>
</dbReference>
<dbReference type="GO" id="GO:0005886">
    <property type="term" value="C:plasma membrane"/>
    <property type="evidence" value="ECO:0007669"/>
    <property type="project" value="TreeGrafter"/>
</dbReference>
<evidence type="ECO:0000313" key="5">
    <source>
        <dbReference type="Proteomes" id="UP000469421"/>
    </source>
</evidence>
<dbReference type="InterPro" id="IPR003593">
    <property type="entry name" value="AAA+_ATPase"/>
</dbReference>
<feature type="domain" description="ABC transporter" evidence="3">
    <location>
        <begin position="2"/>
        <end position="215"/>
    </location>
</feature>
<protein>
    <submittedName>
        <fullName evidence="4">ATP-binding cassette domain-containing protein</fullName>
    </submittedName>
</protein>
<gene>
    <name evidence="4" type="ORF">GFN93_09570</name>
</gene>